<dbReference type="Gene3D" id="2.40.30.110">
    <property type="entry name" value="Aminomethyltransferase beta-barrel domains"/>
    <property type="match status" value="1"/>
</dbReference>
<dbReference type="GO" id="GO:0005739">
    <property type="term" value="C:mitochondrion"/>
    <property type="evidence" value="ECO:0007669"/>
    <property type="project" value="UniProtKB-SubCell"/>
</dbReference>
<keyword evidence="5 11" id="KW-0032">Aminotransferase</keyword>
<dbReference type="PANTHER" id="PTHR43757">
    <property type="entry name" value="AMINOMETHYLTRANSFERASE"/>
    <property type="match status" value="1"/>
</dbReference>
<dbReference type="FunFam" id="4.10.1250.10:FF:000002">
    <property type="entry name" value="Aminomethyltransferase"/>
    <property type="match status" value="1"/>
</dbReference>
<comment type="function">
    <text evidence="1 11">The glycine cleavage system catalyzes the degradation of glycine.</text>
</comment>
<dbReference type="GO" id="GO:0005960">
    <property type="term" value="C:glycine cleavage complex"/>
    <property type="evidence" value="ECO:0007669"/>
    <property type="project" value="InterPro"/>
</dbReference>
<accession>Q4T171</accession>
<dbReference type="Gene3D" id="4.10.1250.10">
    <property type="entry name" value="Aminomethyltransferase fragment"/>
    <property type="match status" value="1"/>
</dbReference>
<feature type="binding site" evidence="10">
    <location>
        <position position="207"/>
    </location>
    <ligand>
        <name>substrate</name>
    </ligand>
</feature>
<reference evidence="14" key="2">
    <citation type="submission" date="2004-02" db="EMBL/GenBank/DDBJ databases">
        <authorList>
            <consortium name="Genoscope"/>
            <consortium name="Whitehead Institute Centre for Genome Research"/>
        </authorList>
    </citation>
    <scope>NUCLEOTIDE SEQUENCE</scope>
</reference>
<evidence type="ECO:0000256" key="8">
    <source>
        <dbReference type="ARBA" id="ARBA00023128"/>
    </source>
</evidence>
<dbReference type="EC" id="2.1.2.10" evidence="11"/>
<dbReference type="NCBIfam" id="TIGR00528">
    <property type="entry name" value="gcvT"/>
    <property type="match status" value="1"/>
</dbReference>
<feature type="non-terminal residue" evidence="14">
    <location>
        <position position="1"/>
    </location>
</feature>
<protein>
    <recommendedName>
        <fullName evidence="11">Aminomethyltransferase</fullName>
        <ecNumber evidence="11">2.1.2.10</ecNumber>
    </recommendedName>
    <alternativeName>
        <fullName evidence="11">Glycine cleavage system T protein</fullName>
    </alternativeName>
</protein>
<evidence type="ECO:0000256" key="6">
    <source>
        <dbReference type="ARBA" id="ARBA00022679"/>
    </source>
</evidence>
<evidence type="ECO:0000256" key="7">
    <source>
        <dbReference type="ARBA" id="ARBA00022946"/>
    </source>
</evidence>
<evidence type="ECO:0000313" key="14">
    <source>
        <dbReference type="EMBL" id="CAF93361.1"/>
    </source>
</evidence>
<comment type="subunit">
    <text evidence="4 11">The glycine cleavage system is composed of four proteins: P, T, L and H.</text>
</comment>
<dbReference type="Pfam" id="PF08669">
    <property type="entry name" value="GCV_T_C"/>
    <property type="match status" value="1"/>
</dbReference>
<evidence type="ECO:0000256" key="3">
    <source>
        <dbReference type="ARBA" id="ARBA00008609"/>
    </source>
</evidence>
<comment type="similarity">
    <text evidence="3 11">Belongs to the GcvT family.</text>
</comment>
<dbReference type="Gene3D" id="3.30.1360.120">
    <property type="entry name" value="Probable tRNA modification gtpase trme, domain 1"/>
    <property type="match status" value="1"/>
</dbReference>
<dbReference type="GO" id="GO:0006546">
    <property type="term" value="P:glycine catabolic process"/>
    <property type="evidence" value="ECO:0007669"/>
    <property type="project" value="InterPro"/>
</dbReference>
<feature type="non-terminal residue" evidence="14">
    <location>
        <position position="376"/>
    </location>
</feature>
<dbReference type="Pfam" id="PF01571">
    <property type="entry name" value="GCV_T"/>
    <property type="match status" value="1"/>
</dbReference>
<keyword evidence="8 11" id="KW-0496">Mitochondrion</keyword>
<dbReference type="EMBL" id="CAAE01010703">
    <property type="protein sequence ID" value="CAF93361.1"/>
    <property type="molecule type" value="Genomic_DNA"/>
</dbReference>
<keyword evidence="7 11" id="KW-0809">Transit peptide</keyword>
<evidence type="ECO:0000256" key="4">
    <source>
        <dbReference type="ARBA" id="ARBA00011690"/>
    </source>
</evidence>
<dbReference type="Gene3D" id="3.30.70.1400">
    <property type="entry name" value="Aminomethyltransferase beta-barrel domains"/>
    <property type="match status" value="1"/>
</dbReference>
<keyword evidence="6 11" id="KW-0808">Transferase</keyword>
<comment type="caution">
    <text evidence="14">The sequence shown here is derived from an EMBL/GenBank/DDBJ whole genome shotgun (WGS) entry which is preliminary data.</text>
</comment>
<dbReference type="FunFam" id="2.40.30.110:FF:000002">
    <property type="entry name" value="Aminomethyltransferase"/>
    <property type="match status" value="1"/>
</dbReference>
<comment type="subcellular location">
    <subcellularLocation>
        <location evidence="2 11">Mitochondrion</location>
    </subcellularLocation>
</comment>
<dbReference type="OrthoDB" id="10263536at2759"/>
<dbReference type="PIRSF" id="PIRSF006487">
    <property type="entry name" value="GcvT"/>
    <property type="match status" value="1"/>
</dbReference>
<evidence type="ECO:0000256" key="11">
    <source>
        <dbReference type="RuleBase" id="RU003981"/>
    </source>
</evidence>
<dbReference type="AlphaFoldDB" id="Q4T171"/>
<dbReference type="PANTHER" id="PTHR43757:SF16">
    <property type="entry name" value="AMINOMETHYLTRANSFERASE, MITOCHONDRIAL"/>
    <property type="match status" value="1"/>
</dbReference>
<dbReference type="InterPro" id="IPR027266">
    <property type="entry name" value="TrmE/GcvT-like"/>
</dbReference>
<feature type="domain" description="Aminomethyltransferase C-terminal" evidence="13">
    <location>
        <begin position="293"/>
        <end position="370"/>
    </location>
</feature>
<dbReference type="InterPro" id="IPR006223">
    <property type="entry name" value="GcvT"/>
</dbReference>
<proteinExistence type="inferred from homology"/>
<dbReference type="NCBIfam" id="NF001567">
    <property type="entry name" value="PRK00389.1"/>
    <property type="match status" value="1"/>
</dbReference>
<feature type="domain" description="GCVT N-terminal" evidence="12">
    <location>
        <begin position="9"/>
        <end position="269"/>
    </location>
</feature>
<dbReference type="SUPFAM" id="SSF103025">
    <property type="entry name" value="Folate-binding domain"/>
    <property type="match status" value="1"/>
</dbReference>
<dbReference type="FunFam" id="3.30.1360.120:FF:000014">
    <property type="entry name" value="Aminomethyltransferase"/>
    <property type="match status" value="1"/>
</dbReference>
<dbReference type="FunFam" id="3.30.70.1400:FF:000001">
    <property type="entry name" value="Aminomethyltransferase"/>
    <property type="match status" value="1"/>
</dbReference>
<dbReference type="SUPFAM" id="SSF101790">
    <property type="entry name" value="Aminomethyltransferase beta-barrel domain"/>
    <property type="match status" value="1"/>
</dbReference>
<dbReference type="GO" id="GO:0008483">
    <property type="term" value="F:transaminase activity"/>
    <property type="evidence" value="ECO:0007669"/>
    <property type="project" value="UniProtKB-KW"/>
</dbReference>
<gene>
    <name evidence="14" type="ORF">GSTENG00008972001</name>
</gene>
<evidence type="ECO:0000256" key="1">
    <source>
        <dbReference type="ARBA" id="ARBA00003631"/>
    </source>
</evidence>
<dbReference type="InterPro" id="IPR006222">
    <property type="entry name" value="GCVT_N"/>
</dbReference>
<dbReference type="GO" id="GO:0004047">
    <property type="term" value="F:aminomethyltransferase activity"/>
    <property type="evidence" value="ECO:0007669"/>
    <property type="project" value="UniProtKB-EC"/>
</dbReference>
<dbReference type="InterPro" id="IPR028896">
    <property type="entry name" value="GcvT/YgfZ/DmdA"/>
</dbReference>
<name>Q4T171_TETNG</name>
<reference evidence="14" key="1">
    <citation type="journal article" date="2004" name="Nature">
        <title>Genome duplication in the teleost fish Tetraodon nigroviridis reveals the early vertebrate proto-karyotype.</title>
        <authorList>
            <person name="Jaillon O."/>
            <person name="Aury J.-M."/>
            <person name="Brunet F."/>
            <person name="Petit J.-L."/>
            <person name="Stange-Thomann N."/>
            <person name="Mauceli E."/>
            <person name="Bouneau L."/>
            <person name="Fischer C."/>
            <person name="Ozouf-Costaz C."/>
            <person name="Bernot A."/>
            <person name="Nicaud S."/>
            <person name="Jaffe D."/>
            <person name="Fisher S."/>
            <person name="Lutfalla G."/>
            <person name="Dossat C."/>
            <person name="Segurens B."/>
            <person name="Dasilva C."/>
            <person name="Salanoubat M."/>
            <person name="Levy M."/>
            <person name="Boudet N."/>
            <person name="Castellano S."/>
            <person name="Anthouard V."/>
            <person name="Jubin C."/>
            <person name="Castelli V."/>
            <person name="Katinka M."/>
            <person name="Vacherie B."/>
            <person name="Biemont C."/>
            <person name="Skalli Z."/>
            <person name="Cattolico L."/>
            <person name="Poulain J."/>
            <person name="De Berardinis V."/>
            <person name="Cruaud C."/>
            <person name="Duprat S."/>
            <person name="Brottier P."/>
            <person name="Coutanceau J.-P."/>
            <person name="Gouzy J."/>
            <person name="Parra G."/>
            <person name="Lardier G."/>
            <person name="Chapple C."/>
            <person name="McKernan K.J."/>
            <person name="McEwan P."/>
            <person name="Bosak S."/>
            <person name="Kellis M."/>
            <person name="Volff J.-N."/>
            <person name="Guigo R."/>
            <person name="Zody M.C."/>
            <person name="Mesirov J."/>
            <person name="Lindblad-Toh K."/>
            <person name="Birren B."/>
            <person name="Nusbaum C."/>
            <person name="Kahn D."/>
            <person name="Robinson-Rechavi M."/>
            <person name="Laudet V."/>
            <person name="Schachter V."/>
            <person name="Quetier F."/>
            <person name="Saurin W."/>
            <person name="Scarpelli C."/>
            <person name="Wincker P."/>
            <person name="Lander E.S."/>
            <person name="Weissenbach J."/>
            <person name="Roest Crollius H."/>
        </authorList>
    </citation>
    <scope>NUCLEOTIDE SEQUENCE [LARGE SCALE GENOMIC DNA]</scope>
</reference>
<dbReference type="InterPro" id="IPR029043">
    <property type="entry name" value="GcvT/YgfZ_C"/>
</dbReference>
<evidence type="ECO:0000256" key="2">
    <source>
        <dbReference type="ARBA" id="ARBA00004173"/>
    </source>
</evidence>
<dbReference type="KEGG" id="tng:GSTEN00008972G001"/>
<evidence type="ECO:0000256" key="10">
    <source>
        <dbReference type="PIRSR" id="PIRSR006487-1"/>
    </source>
</evidence>
<evidence type="ECO:0000256" key="5">
    <source>
        <dbReference type="ARBA" id="ARBA00022576"/>
    </source>
</evidence>
<evidence type="ECO:0000259" key="13">
    <source>
        <dbReference type="Pfam" id="PF08669"/>
    </source>
</evidence>
<organism evidence="14">
    <name type="scientific">Tetraodon nigroviridis</name>
    <name type="common">Spotted green pufferfish</name>
    <name type="synonym">Chelonodon nigroviridis</name>
    <dbReference type="NCBI Taxonomy" id="99883"/>
    <lineage>
        <taxon>Eukaryota</taxon>
        <taxon>Metazoa</taxon>
        <taxon>Chordata</taxon>
        <taxon>Craniata</taxon>
        <taxon>Vertebrata</taxon>
        <taxon>Euteleostomi</taxon>
        <taxon>Actinopterygii</taxon>
        <taxon>Neopterygii</taxon>
        <taxon>Teleostei</taxon>
        <taxon>Neoteleostei</taxon>
        <taxon>Acanthomorphata</taxon>
        <taxon>Eupercaria</taxon>
        <taxon>Tetraodontiformes</taxon>
        <taxon>Tetradontoidea</taxon>
        <taxon>Tetraodontidae</taxon>
        <taxon>Tetraodon</taxon>
    </lineage>
</organism>
<sequence>QASLKKTPLFDFHRAHGGKMVEFAGWSMPVQYKDSHISSHMHTRERCSIFDVSHMLQTKVHGRDRVKFMESLVVADIAELRENQGTLTLFTNERGGIIDDLIVTKTDQGYLYVVSNAGCADKDSAHLKVKWAWLAEFKAAGFDVDLEFLEDAALIALQGPSMSRVLQEGLKEDLGKLTFMTSQMATVFGVPDCRITRCGYTGEDGVEISVPQSRVVEVTDKLLAHSEVKLAGLGARDSLRLEAGLCLYGNDIDETTTPVEATLVWTIGKRRRQSKDFPGADVVIPQIKAKTARKRVGLISTGPPVRQHTPILSPDGKVIGEVTSGCPSPCLKMNVAMGYVDTAFAKNGTAIQVEVRKRAVPATVSKMPFVPTKYYS</sequence>
<dbReference type="InterPro" id="IPR013977">
    <property type="entry name" value="GcvT_C"/>
</dbReference>
<evidence type="ECO:0000259" key="12">
    <source>
        <dbReference type="Pfam" id="PF01571"/>
    </source>
</evidence>
<comment type="catalytic activity">
    <reaction evidence="9 11">
        <text>N(6)-[(R)-S(8)-aminomethyldihydrolipoyl]-L-lysyl-[protein] + (6S)-5,6,7,8-tetrahydrofolate = N(6)-[(R)-dihydrolipoyl]-L-lysyl-[protein] + (6R)-5,10-methylene-5,6,7,8-tetrahydrofolate + NH4(+)</text>
        <dbReference type="Rhea" id="RHEA:16945"/>
        <dbReference type="Rhea" id="RHEA-COMP:10475"/>
        <dbReference type="Rhea" id="RHEA-COMP:10492"/>
        <dbReference type="ChEBI" id="CHEBI:15636"/>
        <dbReference type="ChEBI" id="CHEBI:28938"/>
        <dbReference type="ChEBI" id="CHEBI:57453"/>
        <dbReference type="ChEBI" id="CHEBI:83100"/>
        <dbReference type="ChEBI" id="CHEBI:83143"/>
        <dbReference type="EC" id="2.1.2.10"/>
    </reaction>
</comment>
<evidence type="ECO:0000256" key="9">
    <source>
        <dbReference type="ARBA" id="ARBA00047665"/>
    </source>
</evidence>